<evidence type="ECO:0000313" key="3">
    <source>
        <dbReference type="Proteomes" id="UP000230843"/>
    </source>
</evidence>
<keyword evidence="1" id="KW-1133">Transmembrane helix</keyword>
<feature type="transmembrane region" description="Helical" evidence="1">
    <location>
        <begin position="216"/>
        <end position="235"/>
    </location>
</feature>
<feature type="transmembrane region" description="Helical" evidence="1">
    <location>
        <begin position="90"/>
        <end position="109"/>
    </location>
</feature>
<protein>
    <submittedName>
        <fullName evidence="2">Uncharacterized protein</fullName>
    </submittedName>
</protein>
<dbReference type="Proteomes" id="UP000230843">
    <property type="component" value="Unassembled WGS sequence"/>
</dbReference>
<dbReference type="AlphaFoldDB" id="A0A2M7Z735"/>
<feature type="transmembrane region" description="Helical" evidence="1">
    <location>
        <begin position="5"/>
        <end position="24"/>
    </location>
</feature>
<feature type="transmembrane region" description="Helical" evidence="1">
    <location>
        <begin position="578"/>
        <end position="597"/>
    </location>
</feature>
<feature type="transmembrane region" description="Helical" evidence="1">
    <location>
        <begin position="186"/>
        <end position="204"/>
    </location>
</feature>
<name>A0A2M7Z735_9BACT</name>
<feature type="transmembrane region" description="Helical" evidence="1">
    <location>
        <begin position="30"/>
        <end position="47"/>
    </location>
</feature>
<feature type="transmembrane region" description="Helical" evidence="1">
    <location>
        <begin position="548"/>
        <end position="566"/>
    </location>
</feature>
<feature type="transmembrane region" description="Helical" evidence="1">
    <location>
        <begin position="59"/>
        <end position="84"/>
    </location>
</feature>
<feature type="transmembrane region" description="Helical" evidence="1">
    <location>
        <begin position="388"/>
        <end position="414"/>
    </location>
</feature>
<keyword evidence="1" id="KW-0472">Membrane</keyword>
<feature type="transmembrane region" description="Helical" evidence="1">
    <location>
        <begin position="434"/>
        <end position="459"/>
    </location>
</feature>
<organism evidence="2 3">
    <name type="scientific">Candidatus Magasanikbacteria bacterium CG_4_9_14_3_um_filter_32_9</name>
    <dbReference type="NCBI Taxonomy" id="1974644"/>
    <lineage>
        <taxon>Bacteria</taxon>
        <taxon>Candidatus Magasanikiibacteriota</taxon>
    </lineage>
</organism>
<reference evidence="3" key="1">
    <citation type="submission" date="2017-09" db="EMBL/GenBank/DDBJ databases">
        <title>Depth-based differentiation of microbial function through sediment-hosted aquifers and enrichment of novel symbionts in the deep terrestrial subsurface.</title>
        <authorList>
            <person name="Probst A.J."/>
            <person name="Ladd B."/>
            <person name="Jarett J.K."/>
            <person name="Geller-Mcgrath D.E."/>
            <person name="Sieber C.M.K."/>
            <person name="Emerson J.B."/>
            <person name="Anantharaman K."/>
            <person name="Thomas B.C."/>
            <person name="Malmstrom R."/>
            <person name="Stieglmeier M."/>
            <person name="Klingl A."/>
            <person name="Woyke T."/>
            <person name="Ryan C.M."/>
            <person name="Banfield J.F."/>
        </authorList>
    </citation>
    <scope>NUCLEOTIDE SEQUENCE [LARGE SCALE GENOMIC DNA]</scope>
</reference>
<sequence length="768" mass="89750">MKKIVLILLGVNLLFLYLFFVKGYFLSASWFFGGVFLLLMAYLWQEVLNKIVIFDKGFWLRFVLSFLPVILLLGIFSSFLIIFYKLDGISIWWTYLLTAIFTVIFWLFADSSKKLPSTLYRLELGLFSNTISNKTSKSWLRLQEKFFPMLRHKKNFFVSFRSIFRSFINESVFENNPIKHNFKKRWWLIVFYFVGWVLGLFLLFQSKTSEILQTPWQAISPWFLIIFFLLTFLAGYTTFSKFKIGKVLFILILHSFLLHSYLPLIHINPWGGDVWRHLAIEQKIANNEQVLPVLVGENIEWKEFLGADIPAVFTAPQKYSYGQMWGLNIVFAKTFNCKSETLHIWLTPILWSVFVPLLLFFLGLYIFKSRKLALLLVWLSFLPFPFQALGALTLPVSLGFISFLFTLLLLILYWEEDKRIKSDNKKLQQMLAVFFGFGMIFSYSLYLLVLLSLFLTILVFKKYKNNYVKNWLFTAGILFLPVIEILSKTSFWPKNFNFVENFTQFIGQFSGWYFASAIRPHDILSGNIFFNHTPDWAFVGSVFTNWRGFIPIVLLILLGIAVFGFIKKFKTKITNEFTVLFLSISIFGNYIIGWFFLEGDRQLIRRLDLLLAFVILLLFVFGASYLLQNKKAKSYMILIFFFIFSFFATTNLASGPDMRVVSENEYKMAEKIWSQAREGNYCVIADTWVLLPLEAVSSRKIIGGGFPIDYQFGQRELTEIYNGLKNGPNDELIKRAYELTNAETCFVVVEKENGKLDLRVNLLEKNTK</sequence>
<feature type="transmembrane region" description="Helical" evidence="1">
    <location>
        <begin position="471"/>
        <end position="492"/>
    </location>
</feature>
<dbReference type="EMBL" id="PFVJ01000035">
    <property type="protein sequence ID" value="PJA89937.1"/>
    <property type="molecule type" value="Genomic_DNA"/>
</dbReference>
<accession>A0A2M7Z735</accession>
<feature type="transmembrane region" description="Helical" evidence="1">
    <location>
        <begin position="634"/>
        <end position="653"/>
    </location>
</feature>
<feature type="transmembrane region" description="Helical" evidence="1">
    <location>
        <begin position="349"/>
        <end position="367"/>
    </location>
</feature>
<evidence type="ECO:0000256" key="1">
    <source>
        <dbReference type="SAM" id="Phobius"/>
    </source>
</evidence>
<evidence type="ECO:0000313" key="2">
    <source>
        <dbReference type="EMBL" id="PJA89937.1"/>
    </source>
</evidence>
<gene>
    <name evidence="2" type="ORF">CO137_01575</name>
</gene>
<proteinExistence type="predicted"/>
<comment type="caution">
    <text evidence="2">The sequence shown here is derived from an EMBL/GenBank/DDBJ whole genome shotgun (WGS) entry which is preliminary data.</text>
</comment>
<feature type="transmembrane region" description="Helical" evidence="1">
    <location>
        <begin position="609"/>
        <end position="627"/>
    </location>
</feature>
<keyword evidence="1" id="KW-0812">Transmembrane</keyword>
<feature type="transmembrane region" description="Helical" evidence="1">
    <location>
        <begin position="247"/>
        <end position="267"/>
    </location>
</feature>